<evidence type="ECO:0000256" key="4">
    <source>
        <dbReference type="ARBA" id="ARBA00022490"/>
    </source>
</evidence>
<accession>A0A7J7J8L6</accession>
<dbReference type="OrthoDB" id="441129at2759"/>
<evidence type="ECO:0000313" key="13">
    <source>
        <dbReference type="EMBL" id="KAF6021921.1"/>
    </source>
</evidence>
<evidence type="ECO:0000256" key="11">
    <source>
        <dbReference type="SAM" id="MobiDB-lite"/>
    </source>
</evidence>
<evidence type="ECO:0000256" key="9">
    <source>
        <dbReference type="ARBA" id="ARBA00031573"/>
    </source>
</evidence>
<keyword evidence="8" id="KW-0966">Cell projection</keyword>
<proteinExistence type="inferred from homology"/>
<gene>
    <name evidence="13" type="ORF">EB796_019768</name>
</gene>
<protein>
    <recommendedName>
        <fullName evidence="3">Basal body-orientation factor 1</fullName>
    </recommendedName>
    <alternativeName>
        <fullName evidence="9">Coiled-coil domain-containing protein 176</fullName>
    </alternativeName>
</protein>
<dbReference type="PANTHER" id="PTHR14845">
    <property type="entry name" value="COILED-COIL DOMAIN-CONTAINING 166"/>
    <property type="match status" value="1"/>
</dbReference>
<dbReference type="Pfam" id="PF14988">
    <property type="entry name" value="DUF4515"/>
    <property type="match status" value="1"/>
</dbReference>
<comment type="caution">
    <text evidence="13">The sequence shown here is derived from an EMBL/GenBank/DDBJ whole genome shotgun (WGS) entry which is preliminary data.</text>
</comment>
<evidence type="ECO:0000256" key="5">
    <source>
        <dbReference type="ARBA" id="ARBA00023054"/>
    </source>
</evidence>
<dbReference type="PANTHER" id="PTHR14845:SF5">
    <property type="entry name" value="BASAL BODY-ORIENTATION FACTOR 1"/>
    <property type="match status" value="1"/>
</dbReference>
<evidence type="ECO:0000256" key="8">
    <source>
        <dbReference type="ARBA" id="ARBA00023273"/>
    </source>
</evidence>
<keyword evidence="7" id="KW-0206">Cytoskeleton</keyword>
<feature type="coiled-coil region" evidence="10">
    <location>
        <begin position="50"/>
        <end position="198"/>
    </location>
</feature>
<name>A0A7J7J8L6_BUGNE</name>
<feature type="compositionally biased region" description="Basic residues" evidence="11">
    <location>
        <begin position="1"/>
        <end position="23"/>
    </location>
</feature>
<keyword evidence="4" id="KW-0963">Cytoplasm</keyword>
<comment type="similarity">
    <text evidence="2">Belongs to the BBOF1 family.</text>
</comment>
<evidence type="ECO:0000259" key="12">
    <source>
        <dbReference type="Pfam" id="PF14988"/>
    </source>
</evidence>
<reference evidence="13" key="1">
    <citation type="submission" date="2020-06" db="EMBL/GenBank/DDBJ databases">
        <title>Draft genome of Bugula neritina, a colonial animal packing powerful symbionts and potential medicines.</title>
        <authorList>
            <person name="Rayko M."/>
        </authorList>
    </citation>
    <scope>NUCLEOTIDE SEQUENCE [LARGE SCALE GENOMIC DNA]</scope>
    <source>
        <strain evidence="13">Kwan_BN1</strain>
    </source>
</reference>
<organism evidence="13 14">
    <name type="scientific">Bugula neritina</name>
    <name type="common">Brown bryozoan</name>
    <name type="synonym">Sertularia neritina</name>
    <dbReference type="NCBI Taxonomy" id="10212"/>
    <lineage>
        <taxon>Eukaryota</taxon>
        <taxon>Metazoa</taxon>
        <taxon>Spiralia</taxon>
        <taxon>Lophotrochozoa</taxon>
        <taxon>Bryozoa</taxon>
        <taxon>Gymnolaemata</taxon>
        <taxon>Cheilostomatida</taxon>
        <taxon>Flustrina</taxon>
        <taxon>Buguloidea</taxon>
        <taxon>Bugulidae</taxon>
        <taxon>Bugula</taxon>
    </lineage>
</organism>
<comment type="subcellular location">
    <subcellularLocation>
        <location evidence="1">Cytoplasm</location>
        <location evidence="1">Cytoskeleton</location>
        <location evidence="1">Cilium basal body</location>
    </subcellularLocation>
</comment>
<keyword evidence="6" id="KW-0969">Cilium</keyword>
<dbReference type="InterPro" id="IPR032777">
    <property type="entry name" value="DUF4515"/>
</dbReference>
<evidence type="ECO:0000256" key="2">
    <source>
        <dbReference type="ARBA" id="ARBA00007508"/>
    </source>
</evidence>
<feature type="region of interest" description="Disordered" evidence="11">
    <location>
        <begin position="1"/>
        <end position="31"/>
    </location>
</feature>
<feature type="domain" description="DUF4515" evidence="12">
    <location>
        <begin position="81"/>
        <end position="267"/>
    </location>
</feature>
<dbReference type="EMBL" id="VXIV02002935">
    <property type="protein sequence ID" value="KAF6021921.1"/>
    <property type="molecule type" value="Genomic_DNA"/>
</dbReference>
<keyword evidence="5 10" id="KW-0175">Coiled coil</keyword>
<evidence type="ECO:0000256" key="1">
    <source>
        <dbReference type="ARBA" id="ARBA00004120"/>
    </source>
</evidence>
<evidence type="ECO:0000256" key="6">
    <source>
        <dbReference type="ARBA" id="ARBA00023069"/>
    </source>
</evidence>
<dbReference type="AlphaFoldDB" id="A0A7J7J8L6"/>
<evidence type="ECO:0000256" key="3">
    <source>
        <dbReference type="ARBA" id="ARBA00015392"/>
    </source>
</evidence>
<dbReference type="Proteomes" id="UP000593567">
    <property type="component" value="Unassembled WGS sequence"/>
</dbReference>
<evidence type="ECO:0000256" key="7">
    <source>
        <dbReference type="ARBA" id="ARBA00023212"/>
    </source>
</evidence>
<feature type="coiled-coil region" evidence="10">
    <location>
        <begin position="229"/>
        <end position="312"/>
    </location>
</feature>
<sequence>MAPKKGKKGGKGKKGKKSGKKGKKVESADKQAIANEKIWQARLRTTEKTKDNFKDNCQQLSSHNEMLQSQMKQVELDTIDVITFLKAQDQKKDTIVSKLEDELKKCLEQNEQEKKTLIKDYTEQIETLQSDISKKQDDLVLMQNELKHVKEFRKKRVAMQRELDEIKDAMFLANREHKEDTSRMIEKFEAEKVSMQQDTNQKISELADRAHQQAITNLDETARSIYKENVRLTEALRFHTKEAENLRKQNFDLEKGIDELKLQQTDTESVVQQKVSETQTQKRQITETEERIEALEKVINDLVNRFDKQQRHIHEMSDIEAESSGVEISKLGRLCELKAIECSKVRKLSRHLLSQRTDVEQHFLNSLNQAKEDIAFHLDKPKKHVSVSDLPWESRESILRSLFVKMNSNKPVASNLPLQNNYHESTFLPMSQEQTDNIRAEIFADGLDEADMTFLTQGDFTDPTFA</sequence>
<evidence type="ECO:0000256" key="10">
    <source>
        <dbReference type="SAM" id="Coils"/>
    </source>
</evidence>
<evidence type="ECO:0000313" key="14">
    <source>
        <dbReference type="Proteomes" id="UP000593567"/>
    </source>
</evidence>
<keyword evidence="14" id="KW-1185">Reference proteome</keyword>